<sequence>MRLQVGYIPRLYAPLRTLTRQSFGPSPALTTVRAATATTKSNSRSSTSSGSQSKAMGAPAPEAPPGAANGSAAAASAAGGRRETQNQKVEDGSHRGHHPTESTSPAPENATSNAPAADSSNADSSQRQPDAQGSAESAQQKQAPALPPLPAPSSDGNSAGGNGTITLDMSGGEGASTKLDHLGPLVVNQDGTMSRIGNWGEMTEIERRNTLRILGKRNQIRLAGLRGRAMVLGTGPTEAESSKRKSKEEKKRRGSRLNRKGGEVKKYFLIDMRESGRPRRSPKAGMRVVGPSNTAVYSNRLNPRK</sequence>
<reference evidence="2 3" key="1">
    <citation type="submission" date="2022-03" db="EMBL/GenBank/DDBJ databases">
        <title>Genome data of Colletotrichum spp.</title>
        <authorList>
            <person name="Utami Y.D."/>
            <person name="Hiruma K."/>
        </authorList>
    </citation>
    <scope>NUCLEOTIDE SEQUENCE [LARGE SCALE GENOMIC DNA]</scope>
    <source>
        <strain evidence="2 3">MAFF 239500</strain>
    </source>
</reference>
<gene>
    <name evidence="2" type="ORF">ColSpa_10074</name>
</gene>
<organism evidence="2 3">
    <name type="scientific">Colletotrichum spaethianum</name>
    <dbReference type="NCBI Taxonomy" id="700344"/>
    <lineage>
        <taxon>Eukaryota</taxon>
        <taxon>Fungi</taxon>
        <taxon>Dikarya</taxon>
        <taxon>Ascomycota</taxon>
        <taxon>Pezizomycotina</taxon>
        <taxon>Sordariomycetes</taxon>
        <taxon>Hypocreomycetidae</taxon>
        <taxon>Glomerellales</taxon>
        <taxon>Glomerellaceae</taxon>
        <taxon>Colletotrichum</taxon>
        <taxon>Colletotrichum spaethianum species complex</taxon>
    </lineage>
</organism>
<feature type="region of interest" description="Disordered" evidence="1">
    <location>
        <begin position="274"/>
        <end position="305"/>
    </location>
</feature>
<dbReference type="EMBL" id="BQXU01000033">
    <property type="protein sequence ID" value="GKT49893.1"/>
    <property type="molecule type" value="Genomic_DNA"/>
</dbReference>
<feature type="compositionally biased region" description="Low complexity" evidence="1">
    <location>
        <begin position="109"/>
        <end position="125"/>
    </location>
</feature>
<feature type="compositionally biased region" description="Low complexity" evidence="1">
    <location>
        <begin position="28"/>
        <end position="79"/>
    </location>
</feature>
<feature type="compositionally biased region" description="Polar residues" evidence="1">
    <location>
        <begin position="126"/>
        <end position="136"/>
    </location>
</feature>
<dbReference type="PANTHER" id="PTHR39474:SF1">
    <property type="entry name" value="FUNGAL SPECIFIC TRANSCRIPTION FACTOR"/>
    <property type="match status" value="1"/>
</dbReference>
<dbReference type="PANTHER" id="PTHR39474">
    <property type="entry name" value="UNNAMED PRODUCT"/>
    <property type="match status" value="1"/>
</dbReference>
<comment type="caution">
    <text evidence="2">The sequence shown here is derived from an EMBL/GenBank/DDBJ whole genome shotgun (WGS) entry which is preliminary data.</text>
</comment>
<protein>
    <submittedName>
        <fullName evidence="2">Uncharacterized protein</fullName>
    </submittedName>
</protein>
<name>A0AA37USH5_9PEZI</name>
<feature type="region of interest" description="Disordered" evidence="1">
    <location>
        <begin position="21"/>
        <end position="178"/>
    </location>
</feature>
<dbReference type="GeneID" id="73330876"/>
<evidence type="ECO:0000313" key="3">
    <source>
        <dbReference type="Proteomes" id="UP001055115"/>
    </source>
</evidence>
<dbReference type="Proteomes" id="UP001055115">
    <property type="component" value="Unassembled WGS sequence"/>
</dbReference>
<evidence type="ECO:0000313" key="2">
    <source>
        <dbReference type="EMBL" id="GKT49893.1"/>
    </source>
</evidence>
<keyword evidence="3" id="KW-1185">Reference proteome</keyword>
<evidence type="ECO:0000256" key="1">
    <source>
        <dbReference type="SAM" id="MobiDB-lite"/>
    </source>
</evidence>
<dbReference type="RefSeq" id="XP_049132243.1">
    <property type="nucleotide sequence ID" value="XM_049276286.1"/>
</dbReference>
<feature type="region of interest" description="Disordered" evidence="1">
    <location>
        <begin position="233"/>
        <end position="262"/>
    </location>
</feature>
<feature type="compositionally biased region" description="Basic and acidic residues" evidence="1">
    <location>
        <begin position="240"/>
        <end position="251"/>
    </location>
</feature>
<accession>A0AA37USH5</accession>
<proteinExistence type="predicted"/>
<dbReference type="AlphaFoldDB" id="A0AA37USH5"/>
<feature type="compositionally biased region" description="Basic and acidic residues" evidence="1">
    <location>
        <begin position="80"/>
        <end position="100"/>
    </location>
</feature>
<feature type="compositionally biased region" description="Polar residues" evidence="1">
    <location>
        <begin position="291"/>
        <end position="305"/>
    </location>
</feature>